<comment type="similarity">
    <text evidence="9">Belongs to the HSF family.</text>
</comment>
<dbReference type="PANTHER" id="PTHR10015:SF304">
    <property type="entry name" value="HEAT STRESS TRANSCRIPTION FACTOR B-4B"/>
    <property type="match status" value="1"/>
</dbReference>
<sequence>MAPPPVERSGGESTTPGDAPRALPTPFLTKTFQLVDDRTIDDIISWNEDGSTFIVWNPTEFARDLLPKYFKHNNFSSFVRQLNTYGFRKVVPDRWEFSNDCFRRDERSLLGDIQRRKVAAAAVPIPSVTVAAIPVPPPTVSPTDSGEEQVVSSTSSPAAACGSTVDMIGENDRLRKENLQLNKELSHMKTMCSSIYVLMSNYNDSGSGDGNNNNQSAEGSSSQVLKALDLLPLKRIADESGATAECGGEEPMAVDEESARLFGYPIGAKRARENGDAAAAAAGEHDQELQLRQPGDAGVKSEPLEDENNGDNQEAPWQRKHQLQNRRV</sequence>
<comment type="caution">
    <text evidence="12">The sequence shown here is derived from an EMBL/GenBank/DDBJ whole genome shotgun (WGS) entry which is preliminary data.</text>
</comment>
<evidence type="ECO:0000256" key="5">
    <source>
        <dbReference type="ARBA" id="ARBA00023016"/>
    </source>
</evidence>
<evidence type="ECO:0000256" key="1">
    <source>
        <dbReference type="ARBA" id="ARBA00004123"/>
    </source>
</evidence>
<dbReference type="PANTHER" id="PTHR10015">
    <property type="entry name" value="HEAT SHOCK TRANSCRIPTION FACTOR"/>
    <property type="match status" value="1"/>
</dbReference>
<keyword evidence="5" id="KW-0346">Stress response</keyword>
<protein>
    <recommendedName>
        <fullName evidence="11">HSF-type DNA-binding domain-containing protein</fullName>
    </recommendedName>
</protein>
<dbReference type="Pfam" id="PF00447">
    <property type="entry name" value="HSF_DNA-bind"/>
    <property type="match status" value="1"/>
</dbReference>
<evidence type="ECO:0000313" key="12">
    <source>
        <dbReference type="EMBL" id="KAL3524251.1"/>
    </source>
</evidence>
<evidence type="ECO:0000256" key="2">
    <source>
        <dbReference type="ARBA" id="ARBA00011233"/>
    </source>
</evidence>
<dbReference type="SUPFAM" id="SSF46785">
    <property type="entry name" value="Winged helix' DNA-binding domain"/>
    <property type="match status" value="1"/>
</dbReference>
<feature type="compositionally biased region" description="Basic residues" evidence="10">
    <location>
        <begin position="318"/>
        <end position="328"/>
    </location>
</feature>
<evidence type="ECO:0000256" key="6">
    <source>
        <dbReference type="ARBA" id="ARBA00023125"/>
    </source>
</evidence>
<gene>
    <name evidence="12" type="ORF">ACH5RR_017085</name>
</gene>
<feature type="domain" description="HSF-type DNA-binding" evidence="11">
    <location>
        <begin position="66"/>
        <end position="90"/>
    </location>
</feature>
<comment type="subunit">
    <text evidence="2">Homotrimer.</text>
</comment>
<evidence type="ECO:0000259" key="11">
    <source>
        <dbReference type="PROSITE" id="PS00434"/>
    </source>
</evidence>
<dbReference type="Proteomes" id="UP001630127">
    <property type="component" value="Unassembled WGS sequence"/>
</dbReference>
<dbReference type="Gene3D" id="1.10.10.10">
    <property type="entry name" value="Winged helix-like DNA-binding domain superfamily/Winged helix DNA-binding domain"/>
    <property type="match status" value="1"/>
</dbReference>
<evidence type="ECO:0000256" key="9">
    <source>
        <dbReference type="RuleBase" id="RU004020"/>
    </source>
</evidence>
<feature type="region of interest" description="Disordered" evidence="10">
    <location>
        <begin position="274"/>
        <end position="328"/>
    </location>
</feature>
<dbReference type="PRINTS" id="PR00056">
    <property type="entry name" value="HSFDOMAIN"/>
</dbReference>
<dbReference type="InterPro" id="IPR000232">
    <property type="entry name" value="HSF_DNA-bd"/>
</dbReference>
<evidence type="ECO:0000256" key="4">
    <source>
        <dbReference type="ARBA" id="ARBA00023015"/>
    </source>
</evidence>
<organism evidence="12 13">
    <name type="scientific">Cinchona calisaya</name>
    <dbReference type="NCBI Taxonomy" id="153742"/>
    <lineage>
        <taxon>Eukaryota</taxon>
        <taxon>Viridiplantae</taxon>
        <taxon>Streptophyta</taxon>
        <taxon>Embryophyta</taxon>
        <taxon>Tracheophyta</taxon>
        <taxon>Spermatophyta</taxon>
        <taxon>Magnoliopsida</taxon>
        <taxon>eudicotyledons</taxon>
        <taxon>Gunneridae</taxon>
        <taxon>Pentapetalae</taxon>
        <taxon>asterids</taxon>
        <taxon>lamiids</taxon>
        <taxon>Gentianales</taxon>
        <taxon>Rubiaceae</taxon>
        <taxon>Cinchonoideae</taxon>
        <taxon>Cinchoneae</taxon>
        <taxon>Cinchona</taxon>
    </lineage>
</organism>
<reference evidence="12 13" key="1">
    <citation type="submission" date="2024-11" db="EMBL/GenBank/DDBJ databases">
        <title>A near-complete genome assembly of Cinchona calisaya.</title>
        <authorList>
            <person name="Lian D.C."/>
            <person name="Zhao X.W."/>
            <person name="Wei L."/>
        </authorList>
    </citation>
    <scope>NUCLEOTIDE SEQUENCE [LARGE SCALE GENOMIC DNA]</scope>
    <source>
        <tissue evidence="12">Nenye</tissue>
    </source>
</reference>
<accession>A0ABD2ZXS8</accession>
<evidence type="ECO:0000256" key="7">
    <source>
        <dbReference type="ARBA" id="ARBA00023163"/>
    </source>
</evidence>
<dbReference type="PROSITE" id="PS00434">
    <property type="entry name" value="HSF_DOMAIN"/>
    <property type="match status" value="1"/>
</dbReference>
<dbReference type="EMBL" id="JBJUIK010000007">
    <property type="protein sequence ID" value="KAL3524251.1"/>
    <property type="molecule type" value="Genomic_DNA"/>
</dbReference>
<dbReference type="GO" id="GO:0005634">
    <property type="term" value="C:nucleus"/>
    <property type="evidence" value="ECO:0007669"/>
    <property type="project" value="UniProtKB-SubCell"/>
</dbReference>
<name>A0ABD2ZXS8_9GENT</name>
<evidence type="ECO:0000256" key="8">
    <source>
        <dbReference type="ARBA" id="ARBA00023242"/>
    </source>
</evidence>
<dbReference type="InterPro" id="IPR036390">
    <property type="entry name" value="WH_DNA-bd_sf"/>
</dbReference>
<comment type="subcellular location">
    <subcellularLocation>
        <location evidence="1">Nucleus</location>
    </subcellularLocation>
</comment>
<dbReference type="InterPro" id="IPR036388">
    <property type="entry name" value="WH-like_DNA-bd_sf"/>
</dbReference>
<dbReference type="FunFam" id="1.10.10.10:FF:000037">
    <property type="entry name" value="Heat stress transcription factor B-4"/>
    <property type="match status" value="1"/>
</dbReference>
<keyword evidence="7" id="KW-0804">Transcription</keyword>
<keyword evidence="4" id="KW-0805">Transcription regulation</keyword>
<dbReference type="SMART" id="SM00415">
    <property type="entry name" value="HSF"/>
    <property type="match status" value="1"/>
</dbReference>
<keyword evidence="8" id="KW-0539">Nucleus</keyword>
<dbReference type="GO" id="GO:0003677">
    <property type="term" value="F:DNA binding"/>
    <property type="evidence" value="ECO:0007669"/>
    <property type="project" value="UniProtKB-KW"/>
</dbReference>
<keyword evidence="6" id="KW-0238">DNA-binding</keyword>
<feature type="region of interest" description="Disordered" evidence="10">
    <location>
        <begin position="1"/>
        <end position="23"/>
    </location>
</feature>
<feature type="region of interest" description="Disordered" evidence="10">
    <location>
        <begin position="139"/>
        <end position="158"/>
    </location>
</feature>
<evidence type="ECO:0000256" key="3">
    <source>
        <dbReference type="ARBA" id="ARBA00022553"/>
    </source>
</evidence>
<evidence type="ECO:0000256" key="10">
    <source>
        <dbReference type="SAM" id="MobiDB-lite"/>
    </source>
</evidence>
<dbReference type="AlphaFoldDB" id="A0ABD2ZXS8"/>
<keyword evidence="13" id="KW-1185">Reference proteome</keyword>
<evidence type="ECO:0000313" key="13">
    <source>
        <dbReference type="Proteomes" id="UP001630127"/>
    </source>
</evidence>
<proteinExistence type="inferred from homology"/>
<keyword evidence="3" id="KW-0597">Phosphoprotein</keyword>